<reference evidence="2" key="1">
    <citation type="journal article" date="2019" name="Int. J. Syst. Evol. Microbiol.">
        <title>The Global Catalogue of Microorganisms (GCM) 10K type strain sequencing project: providing services to taxonomists for standard genome sequencing and annotation.</title>
        <authorList>
            <consortium name="The Broad Institute Genomics Platform"/>
            <consortium name="The Broad Institute Genome Sequencing Center for Infectious Disease"/>
            <person name="Wu L."/>
            <person name="Ma J."/>
        </authorList>
    </citation>
    <scope>NUCLEOTIDE SEQUENCE [LARGE SCALE GENOMIC DNA]</scope>
    <source>
        <strain evidence="2">JCM 16231</strain>
    </source>
</reference>
<keyword evidence="2" id="KW-1185">Reference proteome</keyword>
<dbReference type="Proteomes" id="UP001500185">
    <property type="component" value="Unassembled WGS sequence"/>
</dbReference>
<name>A0ABP3VQV3_9FLAO</name>
<evidence type="ECO:0000313" key="2">
    <source>
        <dbReference type="Proteomes" id="UP001500185"/>
    </source>
</evidence>
<comment type="caution">
    <text evidence="1">The sequence shown here is derived from an EMBL/GenBank/DDBJ whole genome shotgun (WGS) entry which is preliminary data.</text>
</comment>
<gene>
    <name evidence="1" type="ORF">GCM10009433_23570</name>
</gene>
<organism evidence="1 2">
    <name type="scientific">Psychroflexus lacisalsi</name>
    <dbReference type="NCBI Taxonomy" id="503928"/>
    <lineage>
        <taxon>Bacteria</taxon>
        <taxon>Pseudomonadati</taxon>
        <taxon>Bacteroidota</taxon>
        <taxon>Flavobacteriia</taxon>
        <taxon>Flavobacteriales</taxon>
        <taxon>Flavobacteriaceae</taxon>
        <taxon>Psychroflexus</taxon>
    </lineage>
</organism>
<protein>
    <recommendedName>
        <fullName evidence="3">Lipocalin-like domain-containing protein</fullName>
    </recommendedName>
</protein>
<dbReference type="EMBL" id="BAAAGG010000022">
    <property type="protein sequence ID" value="GAA0762840.1"/>
    <property type="molecule type" value="Genomic_DNA"/>
</dbReference>
<accession>A0ABP3VQV3</accession>
<evidence type="ECO:0008006" key="3">
    <source>
        <dbReference type="Google" id="ProtNLM"/>
    </source>
</evidence>
<evidence type="ECO:0000313" key="1">
    <source>
        <dbReference type="EMBL" id="GAA0762840.1"/>
    </source>
</evidence>
<proteinExistence type="predicted"/>
<sequence length="203" mass="23587">MRCYKNLNEMKKIILLFAVLYNSFVCSQSLDDVVRFKTMNLNQIEETLILADWKFVSSENRKANTNPKSIWEFEAETYTSRTYEYIGYAGDQTLFSVINYADKDSNKIEIKSENSLVYKNVLQDILASNFELTDKNCPYESHYMGDYKIGEKVNMESNGKVYQKGNNNIHIIINRYAIITDKNGGKFSYDGNAMIDEFKIIIE</sequence>